<gene>
    <name evidence="3 4" type="primary">cheD</name>
    <name evidence="4" type="ORF">EZ216_03970</name>
</gene>
<evidence type="ECO:0000256" key="1">
    <source>
        <dbReference type="ARBA" id="ARBA00022500"/>
    </source>
</evidence>
<dbReference type="Gene3D" id="3.30.1330.200">
    <property type="match status" value="1"/>
</dbReference>
<comment type="similarity">
    <text evidence="3">Belongs to the CheD family.</text>
</comment>
<accession>A0A4Z0CDE8</accession>
<dbReference type="GO" id="GO:0050568">
    <property type="term" value="F:protein-glutamine glutaminase activity"/>
    <property type="evidence" value="ECO:0007669"/>
    <property type="project" value="UniProtKB-UniRule"/>
</dbReference>
<keyword evidence="4" id="KW-0675">Receptor</keyword>
<evidence type="ECO:0000313" key="5">
    <source>
        <dbReference type="Proteomes" id="UP000297839"/>
    </source>
</evidence>
<dbReference type="HAMAP" id="MF_01440">
    <property type="entry name" value="CheD"/>
    <property type="match status" value="1"/>
</dbReference>
<keyword evidence="1 3" id="KW-0145">Chemotaxis</keyword>
<name>A0A4Z0CDE8_9BURK</name>
<dbReference type="AlphaFoldDB" id="A0A4Z0CDE8"/>
<comment type="catalytic activity">
    <reaction evidence="3">
        <text>L-glutaminyl-[protein] + H2O = L-glutamyl-[protein] + NH4(+)</text>
        <dbReference type="Rhea" id="RHEA:16441"/>
        <dbReference type="Rhea" id="RHEA-COMP:10207"/>
        <dbReference type="Rhea" id="RHEA-COMP:10208"/>
        <dbReference type="ChEBI" id="CHEBI:15377"/>
        <dbReference type="ChEBI" id="CHEBI:28938"/>
        <dbReference type="ChEBI" id="CHEBI:29973"/>
        <dbReference type="ChEBI" id="CHEBI:30011"/>
        <dbReference type="EC" id="3.5.1.44"/>
    </reaction>
</comment>
<dbReference type="GO" id="GO:0006935">
    <property type="term" value="P:chemotaxis"/>
    <property type="evidence" value="ECO:0007669"/>
    <property type="project" value="UniProtKB-UniRule"/>
</dbReference>
<dbReference type="Pfam" id="PF03975">
    <property type="entry name" value="CheD"/>
    <property type="match status" value="1"/>
</dbReference>
<evidence type="ECO:0000256" key="2">
    <source>
        <dbReference type="ARBA" id="ARBA00022801"/>
    </source>
</evidence>
<dbReference type="PANTHER" id="PTHR35147">
    <property type="entry name" value="CHEMORECEPTOR GLUTAMINE DEAMIDASE CHED-RELATED"/>
    <property type="match status" value="1"/>
</dbReference>
<comment type="function">
    <text evidence="3">Probably deamidates glutamine residues to glutamate on methyl-accepting chemotaxis receptors (MCPs), playing an important role in chemotaxis.</text>
</comment>
<dbReference type="InterPro" id="IPR011324">
    <property type="entry name" value="Cytotoxic_necrot_fac-like_cat"/>
</dbReference>
<proteinExistence type="inferred from homology"/>
<dbReference type="EMBL" id="SMLK01000001">
    <property type="protein sequence ID" value="TFZ08325.1"/>
    <property type="molecule type" value="Genomic_DNA"/>
</dbReference>
<protein>
    <recommendedName>
        <fullName evidence="3">Probable chemoreceptor glutamine deamidase CheD</fullName>
        <ecNumber evidence="3">3.5.1.44</ecNumber>
    </recommendedName>
</protein>
<sequence>MAEAALQDSPAQAIARLRARTPREHEASFFFWDGNFGCASVKVLPGEFYAGTEELAVTTTLGSCVAACLHDAGAGLGGMNHFMLPDAGDAAAGGRFGAFAMELLINELLKRGARRSALQAKIFGGGSVMKSLAGTLIGEKNVAFVKDYLSRERIPVMGSDVLDVFPRKVCMFPRSGKVLCRRLPAAQATEAEVQEARYRAEIGRQRGGAVELF</sequence>
<dbReference type="SUPFAM" id="SSF64438">
    <property type="entry name" value="CNF1/YfiH-like putative cysteine hydrolases"/>
    <property type="match status" value="1"/>
</dbReference>
<dbReference type="NCBIfam" id="NF010013">
    <property type="entry name" value="PRK13487.1"/>
    <property type="match status" value="1"/>
</dbReference>
<evidence type="ECO:0000313" key="4">
    <source>
        <dbReference type="EMBL" id="TFZ08325.1"/>
    </source>
</evidence>
<dbReference type="InterPro" id="IPR005659">
    <property type="entry name" value="Chemorcpt_Glu_NH3ase_CheD"/>
</dbReference>
<comment type="caution">
    <text evidence="4">The sequence shown here is derived from an EMBL/GenBank/DDBJ whole genome shotgun (WGS) entry which is preliminary data.</text>
</comment>
<keyword evidence="5" id="KW-1185">Reference proteome</keyword>
<dbReference type="RefSeq" id="WP_135248261.1">
    <property type="nucleotide sequence ID" value="NZ_SMLK01000001.1"/>
</dbReference>
<dbReference type="PANTHER" id="PTHR35147:SF2">
    <property type="entry name" value="CHEMORECEPTOR GLUTAMINE DEAMIDASE CHED-RELATED"/>
    <property type="match status" value="1"/>
</dbReference>
<evidence type="ECO:0000256" key="3">
    <source>
        <dbReference type="HAMAP-Rule" id="MF_01440"/>
    </source>
</evidence>
<dbReference type="InterPro" id="IPR038592">
    <property type="entry name" value="CheD-like_sf"/>
</dbReference>
<keyword evidence="2 3" id="KW-0378">Hydrolase</keyword>
<dbReference type="EC" id="3.5.1.44" evidence="3"/>
<dbReference type="Proteomes" id="UP000297839">
    <property type="component" value="Unassembled WGS sequence"/>
</dbReference>
<dbReference type="CDD" id="cd16352">
    <property type="entry name" value="CheD"/>
    <property type="match status" value="1"/>
</dbReference>
<organism evidence="4 5">
    <name type="scientific">Ramlibacter humi</name>
    <dbReference type="NCBI Taxonomy" id="2530451"/>
    <lineage>
        <taxon>Bacteria</taxon>
        <taxon>Pseudomonadati</taxon>
        <taxon>Pseudomonadota</taxon>
        <taxon>Betaproteobacteria</taxon>
        <taxon>Burkholderiales</taxon>
        <taxon>Comamonadaceae</taxon>
        <taxon>Ramlibacter</taxon>
    </lineage>
</organism>
<dbReference type="OrthoDB" id="9807202at2"/>
<reference evidence="4 5" key="1">
    <citation type="submission" date="2019-03" db="EMBL/GenBank/DDBJ databases">
        <title>Ramlibacter sp. 18x22-1, whole genome shotgun sequence.</title>
        <authorList>
            <person name="Zhang X."/>
            <person name="Feng G."/>
            <person name="Zhu H."/>
        </authorList>
    </citation>
    <scope>NUCLEOTIDE SEQUENCE [LARGE SCALE GENOMIC DNA]</scope>
    <source>
        <strain evidence="4 5">18x22-1</strain>
    </source>
</reference>